<keyword evidence="4" id="KW-1185">Reference proteome</keyword>
<proteinExistence type="inferred from homology"/>
<dbReference type="PANTHER" id="PTHR48085:SF5">
    <property type="entry name" value="CADMIUM_ZINC-TRANSPORTING ATPASE HMA4-RELATED"/>
    <property type="match status" value="1"/>
</dbReference>
<organism evidence="3 4">
    <name type="scientific">Zingiber officinale</name>
    <name type="common">Ginger</name>
    <name type="synonym">Amomum zingiber</name>
    <dbReference type="NCBI Taxonomy" id="94328"/>
    <lineage>
        <taxon>Eukaryota</taxon>
        <taxon>Viridiplantae</taxon>
        <taxon>Streptophyta</taxon>
        <taxon>Embryophyta</taxon>
        <taxon>Tracheophyta</taxon>
        <taxon>Spermatophyta</taxon>
        <taxon>Magnoliopsida</taxon>
        <taxon>Liliopsida</taxon>
        <taxon>Zingiberales</taxon>
        <taxon>Zingiberaceae</taxon>
        <taxon>Zingiber</taxon>
    </lineage>
</organism>
<feature type="transmembrane region" description="Helical" evidence="2">
    <location>
        <begin position="87"/>
        <end position="106"/>
    </location>
</feature>
<dbReference type="InterPro" id="IPR051014">
    <property type="entry name" value="Cation_Transport_ATPase_IB"/>
</dbReference>
<gene>
    <name evidence="3" type="ORF">ZIOFF_007672</name>
</gene>
<evidence type="ECO:0000313" key="4">
    <source>
        <dbReference type="Proteomes" id="UP000734854"/>
    </source>
</evidence>
<dbReference type="InterPro" id="IPR001757">
    <property type="entry name" value="P_typ_ATPase"/>
</dbReference>
<evidence type="ECO:0000256" key="1">
    <source>
        <dbReference type="ARBA" id="ARBA00006024"/>
    </source>
</evidence>
<feature type="transmembrane region" description="Helical" evidence="2">
    <location>
        <begin position="112"/>
        <end position="134"/>
    </location>
</feature>
<keyword evidence="2" id="KW-0812">Transmembrane</keyword>
<accession>A0A8J5IGV5</accession>
<dbReference type="NCBIfam" id="TIGR01494">
    <property type="entry name" value="ATPase_P-type"/>
    <property type="match status" value="1"/>
</dbReference>
<sequence length="262" mass="27967">MEEVHAELLPEDKVKLVGDLKSREGYTAMVGDGMNDAPALALANVGISMGISGSAVAMETSHITLMSNDIGKIVKAIRLARKMRCKIITNITFSLVTKIAILTLAFAGHSLLWAAVLADVGTCLLVISNSMMLLKTKTSSSKKCCASSHKTCSGKPKNACGSSSVCGQSGCHDHGTAKDEIILDHHHRAESPCHSHCDHAQGVDEESVHNHCMDRDHQVAESHCHSPCGQAMGIKASSTSTQEHFVSIDLWQANVGSQNQEK</sequence>
<dbReference type="OrthoDB" id="432719at2759"/>
<dbReference type="GO" id="GO:0016887">
    <property type="term" value="F:ATP hydrolysis activity"/>
    <property type="evidence" value="ECO:0007669"/>
    <property type="project" value="InterPro"/>
</dbReference>
<dbReference type="GO" id="GO:0016020">
    <property type="term" value="C:membrane"/>
    <property type="evidence" value="ECO:0007669"/>
    <property type="project" value="InterPro"/>
</dbReference>
<dbReference type="Proteomes" id="UP000734854">
    <property type="component" value="Unassembled WGS sequence"/>
</dbReference>
<dbReference type="EMBL" id="JACMSC010000002">
    <property type="protein sequence ID" value="KAG6533794.1"/>
    <property type="molecule type" value="Genomic_DNA"/>
</dbReference>
<evidence type="ECO:0000256" key="2">
    <source>
        <dbReference type="SAM" id="Phobius"/>
    </source>
</evidence>
<evidence type="ECO:0000313" key="3">
    <source>
        <dbReference type="EMBL" id="KAG6533794.1"/>
    </source>
</evidence>
<dbReference type="PANTHER" id="PTHR48085">
    <property type="entry name" value="CADMIUM/ZINC-TRANSPORTING ATPASE HMA2-RELATED"/>
    <property type="match status" value="1"/>
</dbReference>
<name>A0A8J5IGV5_ZINOF</name>
<dbReference type="GO" id="GO:0005524">
    <property type="term" value="F:ATP binding"/>
    <property type="evidence" value="ECO:0007669"/>
    <property type="project" value="InterPro"/>
</dbReference>
<dbReference type="AlphaFoldDB" id="A0A8J5IGV5"/>
<comment type="caution">
    <text evidence="3">The sequence shown here is derived from an EMBL/GenBank/DDBJ whole genome shotgun (WGS) entry which is preliminary data.</text>
</comment>
<keyword evidence="2" id="KW-0472">Membrane</keyword>
<dbReference type="GO" id="GO:0022857">
    <property type="term" value="F:transmembrane transporter activity"/>
    <property type="evidence" value="ECO:0007669"/>
    <property type="project" value="TreeGrafter"/>
</dbReference>
<comment type="similarity">
    <text evidence="1">Belongs to the cation transport ATPase (P-type) (TC 3.A.3) family. Type IB subfamily.</text>
</comment>
<keyword evidence="2" id="KW-1133">Transmembrane helix</keyword>
<protein>
    <submittedName>
        <fullName evidence="3">Uncharacterized protein</fullName>
    </submittedName>
</protein>
<reference evidence="3 4" key="1">
    <citation type="submission" date="2020-08" db="EMBL/GenBank/DDBJ databases">
        <title>Plant Genome Project.</title>
        <authorList>
            <person name="Zhang R.-G."/>
        </authorList>
    </citation>
    <scope>NUCLEOTIDE SEQUENCE [LARGE SCALE GENOMIC DNA]</scope>
    <source>
        <tissue evidence="3">Rhizome</tissue>
    </source>
</reference>